<keyword evidence="11" id="KW-0966">Cell projection</keyword>
<evidence type="ECO:0000256" key="7">
    <source>
        <dbReference type="ARBA" id="ARBA00022741"/>
    </source>
</evidence>
<protein>
    <recommendedName>
        <fullName evidence="5">Tubulin delta chain</fullName>
    </recommendedName>
    <alternativeName>
        <fullName evidence="12">Delta-tubulin</fullName>
    </alternativeName>
</protein>
<dbReference type="Gene3D" id="1.10.287.600">
    <property type="entry name" value="Helix hairpin bin"/>
    <property type="match status" value="1"/>
</dbReference>
<reference evidence="16" key="1">
    <citation type="journal article" date="2022" name="bioRxiv">
        <title>Genomics of Preaxostyla Flagellates Illuminates Evolutionary Transitions and the Path Towards Mitochondrial Loss.</title>
        <authorList>
            <person name="Novak L.V.F."/>
            <person name="Treitli S.C."/>
            <person name="Pyrih J."/>
            <person name="Halakuc P."/>
            <person name="Pipaliya S.V."/>
            <person name="Vacek V."/>
            <person name="Brzon O."/>
            <person name="Soukal P."/>
            <person name="Eme L."/>
            <person name="Dacks J.B."/>
            <person name="Karnkowska A."/>
            <person name="Elias M."/>
            <person name="Hampl V."/>
        </authorList>
    </citation>
    <scope>NUCLEOTIDE SEQUENCE</scope>
    <source>
        <strain evidence="16">RCP-MX</strain>
    </source>
</reference>
<organism evidence="16 17">
    <name type="scientific">Paratrimastix pyriformis</name>
    <dbReference type="NCBI Taxonomy" id="342808"/>
    <lineage>
        <taxon>Eukaryota</taxon>
        <taxon>Metamonada</taxon>
        <taxon>Preaxostyla</taxon>
        <taxon>Paratrimastigidae</taxon>
        <taxon>Paratrimastix</taxon>
    </lineage>
</organism>
<dbReference type="PRINTS" id="PR01161">
    <property type="entry name" value="TUBULIN"/>
</dbReference>
<evidence type="ECO:0000256" key="8">
    <source>
        <dbReference type="ARBA" id="ARBA00022794"/>
    </source>
</evidence>
<keyword evidence="6 14" id="KW-0493">Microtubule</keyword>
<dbReference type="Pfam" id="PF00091">
    <property type="entry name" value="Tubulin"/>
    <property type="match status" value="1"/>
</dbReference>
<dbReference type="PRINTS" id="PR01224">
    <property type="entry name" value="DELTATUBULIN"/>
</dbReference>
<evidence type="ECO:0000259" key="15">
    <source>
        <dbReference type="SMART" id="SM00864"/>
    </source>
</evidence>
<evidence type="ECO:0000256" key="10">
    <source>
        <dbReference type="ARBA" id="ARBA00023242"/>
    </source>
</evidence>
<comment type="function">
    <text evidence="13">Acts as a positive regulator of hedgehog signaling and regulates ciliary function.</text>
</comment>
<keyword evidence="10" id="KW-0539">Nucleus</keyword>
<evidence type="ECO:0000256" key="1">
    <source>
        <dbReference type="ARBA" id="ARBA00004114"/>
    </source>
</evidence>
<evidence type="ECO:0000256" key="12">
    <source>
        <dbReference type="ARBA" id="ARBA00030594"/>
    </source>
</evidence>
<dbReference type="Proteomes" id="UP001141327">
    <property type="component" value="Unassembled WGS sequence"/>
</dbReference>
<dbReference type="InterPro" id="IPR036525">
    <property type="entry name" value="Tubulin/FtsZ_GTPase_sf"/>
</dbReference>
<evidence type="ECO:0000256" key="5">
    <source>
        <dbReference type="ARBA" id="ARBA00014184"/>
    </source>
</evidence>
<dbReference type="PROSITE" id="PS00227">
    <property type="entry name" value="TUBULIN"/>
    <property type="match status" value="1"/>
</dbReference>
<dbReference type="InterPro" id="IPR000217">
    <property type="entry name" value="Tubulin"/>
</dbReference>
<evidence type="ECO:0000256" key="14">
    <source>
        <dbReference type="RuleBase" id="RU000352"/>
    </source>
</evidence>
<keyword evidence="9 14" id="KW-0342">GTP-binding</keyword>
<dbReference type="InterPro" id="IPR008280">
    <property type="entry name" value="Tub_FtsZ_C"/>
</dbReference>
<comment type="similarity">
    <text evidence="4 14">Belongs to the tubulin family.</text>
</comment>
<dbReference type="InterPro" id="IPR017975">
    <property type="entry name" value="Tubulin_CS"/>
</dbReference>
<evidence type="ECO:0000256" key="11">
    <source>
        <dbReference type="ARBA" id="ARBA00023273"/>
    </source>
</evidence>
<evidence type="ECO:0000256" key="4">
    <source>
        <dbReference type="ARBA" id="ARBA00009636"/>
    </source>
</evidence>
<dbReference type="SUPFAM" id="SSF55307">
    <property type="entry name" value="Tubulin C-terminal domain-like"/>
    <property type="match status" value="1"/>
</dbReference>
<dbReference type="InterPro" id="IPR023123">
    <property type="entry name" value="Tubulin_C"/>
</dbReference>
<gene>
    <name evidence="16" type="ORF">PAPYR_1305</name>
</gene>
<dbReference type="SUPFAM" id="SSF52490">
    <property type="entry name" value="Tubulin nucleotide-binding domain-like"/>
    <property type="match status" value="1"/>
</dbReference>
<evidence type="ECO:0000256" key="9">
    <source>
        <dbReference type="ARBA" id="ARBA00023134"/>
    </source>
</evidence>
<evidence type="ECO:0000256" key="6">
    <source>
        <dbReference type="ARBA" id="ARBA00022701"/>
    </source>
</evidence>
<comment type="caution">
    <text evidence="16">The sequence shown here is derived from an EMBL/GenBank/DDBJ whole genome shotgun (WGS) entry which is preliminary data.</text>
</comment>
<dbReference type="InterPro" id="IPR003008">
    <property type="entry name" value="Tubulin_FtsZ_GTPase"/>
</dbReference>
<evidence type="ECO:0000256" key="13">
    <source>
        <dbReference type="ARBA" id="ARBA00046149"/>
    </source>
</evidence>
<sequence>MKGGEVVTLQLGQYGNQVGFEIFNTMAHELFATSAPSSSWLSFFRYDTRNRPTARCVLVDMEPKVINQSISLAESSKLWVYDASQSFSKQSGSGNNWANGYLHHGPSIRDRFLSMVRREAEQCDRLSTFLLLQSLAGGTGSGVGTYLTEVLRDEYPNAILANQVAWPYGTGDVVVQTYNAAFTLAHLNQTSDAILTHQNDHLNSICTRLLHISQPSFTHLNKVIAGLTAGVALPASVLCGGCPPTSSPAPSPFGMSTMGPGGYPPAPVCSAVADYLCTVPRSSLVTGLPAAGAIGGGASVSRQVTSVGGITICVPVRLPSPRPPTPSALAAASSSVAPPALALSPVTALADSLGHLCGHPGFRLLTTRSVPQVPDRSVDYTADSWPALLRPLHSMLAGDLATEDRIRAGTADLSNPGRVCRCLSAALFLRGQQYQAVDGAAFQGALQPFGDPRLYAPWALDPLRIYLSPARFRRLETFAAVVANSQSVVGPLEHVLGRAQGMYAARAFLHHYARYGVEEDHFRECFAELEQVLANYRSL</sequence>
<accession>A0ABQ8UUL6</accession>
<proteinExistence type="inferred from homology"/>
<dbReference type="EMBL" id="JAPMOS010000004">
    <property type="protein sequence ID" value="KAJ4462126.1"/>
    <property type="molecule type" value="Genomic_DNA"/>
</dbReference>
<evidence type="ECO:0000256" key="3">
    <source>
        <dbReference type="ARBA" id="ARBA00004138"/>
    </source>
</evidence>
<dbReference type="Gene3D" id="3.40.50.1440">
    <property type="entry name" value="Tubulin/FtsZ, GTPase domain"/>
    <property type="match status" value="1"/>
</dbReference>
<evidence type="ECO:0000256" key="2">
    <source>
        <dbReference type="ARBA" id="ARBA00004123"/>
    </source>
</evidence>
<dbReference type="CDD" id="cd02189">
    <property type="entry name" value="delta_zeta_tubulin-like"/>
    <property type="match status" value="1"/>
</dbReference>
<dbReference type="PANTHER" id="PTHR11588">
    <property type="entry name" value="TUBULIN"/>
    <property type="match status" value="1"/>
</dbReference>
<dbReference type="InterPro" id="IPR002967">
    <property type="entry name" value="Delta_tubulin"/>
</dbReference>
<evidence type="ECO:0000313" key="16">
    <source>
        <dbReference type="EMBL" id="KAJ4462126.1"/>
    </source>
</evidence>
<keyword evidence="17" id="KW-1185">Reference proteome</keyword>
<keyword evidence="8" id="KW-0970">Cilium biogenesis/degradation</keyword>
<keyword evidence="7 14" id="KW-0547">Nucleotide-binding</keyword>
<dbReference type="SMART" id="SM00864">
    <property type="entry name" value="Tubulin"/>
    <property type="match status" value="1"/>
</dbReference>
<comment type="subcellular location">
    <subcellularLocation>
        <location evidence="3">Cell projection</location>
        <location evidence="3">Cilium</location>
    </subcellularLocation>
    <subcellularLocation>
        <location evidence="1">Cytoplasm</location>
        <location evidence="1">Cytoskeleton</location>
        <location evidence="1">Microtubule organizing center</location>
        <location evidence="1">Centrosome</location>
        <location evidence="1">Centriole</location>
    </subcellularLocation>
    <subcellularLocation>
        <location evidence="2">Nucleus</location>
    </subcellularLocation>
</comment>
<evidence type="ECO:0000313" key="17">
    <source>
        <dbReference type="Proteomes" id="UP001141327"/>
    </source>
</evidence>
<feature type="domain" description="Tubulin/FtsZ GTPase" evidence="15">
    <location>
        <begin position="41"/>
        <end position="235"/>
    </location>
</feature>
<name>A0ABQ8UUL6_9EUKA</name>